<protein>
    <submittedName>
        <fullName evidence="1">Uncharacterized protein</fullName>
    </submittedName>
</protein>
<sequence length="29" mass="3200">MPISLYTSNPNRLSCASFIGNNANQPIYL</sequence>
<dbReference type="AlphaFoldDB" id="A0A0A9AEL7"/>
<organism evidence="1">
    <name type="scientific">Arundo donax</name>
    <name type="common">Giant reed</name>
    <name type="synonym">Donax arundinaceus</name>
    <dbReference type="NCBI Taxonomy" id="35708"/>
    <lineage>
        <taxon>Eukaryota</taxon>
        <taxon>Viridiplantae</taxon>
        <taxon>Streptophyta</taxon>
        <taxon>Embryophyta</taxon>
        <taxon>Tracheophyta</taxon>
        <taxon>Spermatophyta</taxon>
        <taxon>Magnoliopsida</taxon>
        <taxon>Liliopsida</taxon>
        <taxon>Poales</taxon>
        <taxon>Poaceae</taxon>
        <taxon>PACMAD clade</taxon>
        <taxon>Arundinoideae</taxon>
        <taxon>Arundineae</taxon>
        <taxon>Arundo</taxon>
    </lineage>
</organism>
<reference evidence="1" key="2">
    <citation type="journal article" date="2015" name="Data Brief">
        <title>Shoot transcriptome of the giant reed, Arundo donax.</title>
        <authorList>
            <person name="Barrero R.A."/>
            <person name="Guerrero F.D."/>
            <person name="Moolhuijzen P."/>
            <person name="Goolsby J.A."/>
            <person name="Tidwell J."/>
            <person name="Bellgard S.E."/>
            <person name="Bellgard M.I."/>
        </authorList>
    </citation>
    <scope>NUCLEOTIDE SEQUENCE</scope>
    <source>
        <tissue evidence="1">Shoot tissue taken approximately 20 cm above the soil surface</tissue>
    </source>
</reference>
<name>A0A0A9AEL7_ARUDO</name>
<evidence type="ECO:0000313" key="1">
    <source>
        <dbReference type="EMBL" id="JAD47410.1"/>
    </source>
</evidence>
<proteinExistence type="predicted"/>
<reference evidence="1" key="1">
    <citation type="submission" date="2014-09" db="EMBL/GenBank/DDBJ databases">
        <authorList>
            <person name="Magalhaes I.L.F."/>
            <person name="Oliveira U."/>
            <person name="Santos F.R."/>
            <person name="Vidigal T.H.D.A."/>
            <person name="Brescovit A.D."/>
            <person name="Santos A.J."/>
        </authorList>
    </citation>
    <scope>NUCLEOTIDE SEQUENCE</scope>
    <source>
        <tissue evidence="1">Shoot tissue taken approximately 20 cm above the soil surface</tissue>
    </source>
</reference>
<accession>A0A0A9AEL7</accession>
<dbReference type="EMBL" id="GBRH01250485">
    <property type="protein sequence ID" value="JAD47410.1"/>
    <property type="molecule type" value="Transcribed_RNA"/>
</dbReference>